<keyword evidence="5" id="KW-1185">Reference proteome</keyword>
<evidence type="ECO:0000256" key="2">
    <source>
        <dbReference type="ARBA" id="ARBA00022737"/>
    </source>
</evidence>
<proteinExistence type="predicted"/>
<dbReference type="AlphaFoldDB" id="A0AA86PJ72"/>
<dbReference type="EMBL" id="CAXDID020000063">
    <property type="protein sequence ID" value="CAL6011208.1"/>
    <property type="molecule type" value="Genomic_DNA"/>
</dbReference>
<dbReference type="PANTHER" id="PTHR46652">
    <property type="entry name" value="LEUCINE-RICH REPEAT AND IQ DOMAIN-CONTAINING PROTEIN 1-RELATED"/>
    <property type="match status" value="1"/>
</dbReference>
<keyword evidence="2" id="KW-0677">Repeat</keyword>
<sequence>MTEQNQNALNGEYDVKMTLKYAGQIKDGNLQIGNYFGGGDPEVTNLRFLEKFDIQTLKIYISNDMSVQLRSSTLKELIMLNLREYDQDEQQQQRLNMQVDDLVLENLEVLDLRNINLVNDQLYNLAKFKKLHTLDVSWNKVDLTHIHMVTSLTKLSMVLCGLKNIDLISSLVNLQELNLSGNTSIDLSPLCKIKNLSKLTMNNCRLKTIDQIHTVTSITKLYMSKCELKNIDLISSFVNLEELDLSVNEDLDLSPLYKLKCLTKLSMLKCGLKNIDQIVQLTNLEVLDIFDNLLLRIDSIRLLVNLKELNISSNSKIDITPIKDLVSLIKLNLRSCALTQLSALKSLINLQTLDLSDNPGIIITELQYLKNLTRLHLEYCNLVSVYVLRPLVNLEELNISKNNMVYLDAHLNEMKRLETLTLERNRISDFSELEKHPNYNNLDEKGKRCFDISKQKDPSKEKVRKAKQFRSIESPNIQLKEIQNQHKSLKTTFKNFKQEINAAINNARQSQIQFTANVVRLFQFLNQFGFE</sequence>
<evidence type="ECO:0000313" key="4">
    <source>
        <dbReference type="EMBL" id="CAL6011208.1"/>
    </source>
</evidence>
<name>A0AA86PJ72_9EUKA</name>
<evidence type="ECO:0000313" key="3">
    <source>
        <dbReference type="EMBL" id="CAI9939396.1"/>
    </source>
</evidence>
<dbReference type="InterPro" id="IPR025875">
    <property type="entry name" value="Leu-rich_rpt_4"/>
</dbReference>
<protein>
    <submittedName>
        <fullName evidence="3">Uncharacterized protein</fullName>
    </submittedName>
</protein>
<dbReference type="InterPro" id="IPR001611">
    <property type="entry name" value="Leu-rich_rpt"/>
</dbReference>
<dbReference type="SUPFAM" id="SSF52058">
    <property type="entry name" value="L domain-like"/>
    <property type="match status" value="1"/>
</dbReference>
<reference evidence="4 5" key="2">
    <citation type="submission" date="2024-07" db="EMBL/GenBank/DDBJ databases">
        <authorList>
            <person name="Akdeniz Z."/>
        </authorList>
    </citation>
    <scope>NUCLEOTIDE SEQUENCE [LARGE SCALE GENOMIC DNA]</scope>
</reference>
<comment type="caution">
    <text evidence="3">The sequence shown here is derived from an EMBL/GenBank/DDBJ whole genome shotgun (WGS) entry which is preliminary data.</text>
</comment>
<dbReference type="InterPro" id="IPR050836">
    <property type="entry name" value="SDS22/Internalin_LRR"/>
</dbReference>
<dbReference type="PANTHER" id="PTHR46652:SF3">
    <property type="entry name" value="LEUCINE-RICH REPEAT-CONTAINING PROTEIN 9"/>
    <property type="match status" value="1"/>
</dbReference>
<dbReference type="Proteomes" id="UP001642409">
    <property type="component" value="Unassembled WGS sequence"/>
</dbReference>
<dbReference type="InterPro" id="IPR032675">
    <property type="entry name" value="LRR_dom_sf"/>
</dbReference>
<keyword evidence="1" id="KW-0433">Leucine-rich repeat</keyword>
<evidence type="ECO:0000256" key="1">
    <source>
        <dbReference type="ARBA" id="ARBA00022614"/>
    </source>
</evidence>
<gene>
    <name evidence="4" type="ORF">HINF_LOCUS22586</name>
    <name evidence="3" type="ORF">HINF_LOCUS27041</name>
</gene>
<accession>A0AA86PJ72</accession>
<dbReference type="EMBL" id="CATOUU010000664">
    <property type="protein sequence ID" value="CAI9939396.1"/>
    <property type="molecule type" value="Genomic_DNA"/>
</dbReference>
<evidence type="ECO:0000313" key="5">
    <source>
        <dbReference type="Proteomes" id="UP001642409"/>
    </source>
</evidence>
<dbReference type="Pfam" id="PF12799">
    <property type="entry name" value="LRR_4"/>
    <property type="match status" value="1"/>
</dbReference>
<dbReference type="Gene3D" id="3.80.10.10">
    <property type="entry name" value="Ribonuclease Inhibitor"/>
    <property type="match status" value="3"/>
</dbReference>
<reference evidence="3" key="1">
    <citation type="submission" date="2023-06" db="EMBL/GenBank/DDBJ databases">
        <authorList>
            <person name="Kurt Z."/>
        </authorList>
    </citation>
    <scope>NUCLEOTIDE SEQUENCE</scope>
</reference>
<organism evidence="3">
    <name type="scientific">Hexamita inflata</name>
    <dbReference type="NCBI Taxonomy" id="28002"/>
    <lineage>
        <taxon>Eukaryota</taxon>
        <taxon>Metamonada</taxon>
        <taxon>Diplomonadida</taxon>
        <taxon>Hexamitidae</taxon>
        <taxon>Hexamitinae</taxon>
        <taxon>Hexamita</taxon>
    </lineage>
</organism>
<dbReference type="PROSITE" id="PS51450">
    <property type="entry name" value="LRR"/>
    <property type="match status" value="5"/>
</dbReference>